<dbReference type="GO" id="GO:0005634">
    <property type="term" value="C:nucleus"/>
    <property type="evidence" value="ECO:0007669"/>
    <property type="project" value="UniProtKB-SubCell"/>
</dbReference>
<dbReference type="SUPFAM" id="SSF57667">
    <property type="entry name" value="beta-beta-alpha zinc fingers"/>
    <property type="match status" value="1"/>
</dbReference>
<dbReference type="GO" id="GO:0008270">
    <property type="term" value="F:zinc ion binding"/>
    <property type="evidence" value="ECO:0007669"/>
    <property type="project" value="UniProtKB-KW"/>
</dbReference>
<dbReference type="InterPro" id="IPR050527">
    <property type="entry name" value="Snail/Krueppel_Znf"/>
</dbReference>
<keyword evidence="3" id="KW-0677">Repeat</keyword>
<evidence type="ECO:0000256" key="7">
    <source>
        <dbReference type="PROSITE-ProRule" id="PRU00042"/>
    </source>
</evidence>
<evidence type="ECO:0000256" key="2">
    <source>
        <dbReference type="ARBA" id="ARBA00022723"/>
    </source>
</evidence>
<comment type="subcellular location">
    <subcellularLocation>
        <location evidence="1">Nucleus</location>
    </subcellularLocation>
</comment>
<comment type="caution">
    <text evidence="9">The sequence shown here is derived from an EMBL/GenBank/DDBJ whole genome shotgun (WGS) entry which is preliminary data.</text>
</comment>
<evidence type="ECO:0000256" key="4">
    <source>
        <dbReference type="ARBA" id="ARBA00022771"/>
    </source>
</evidence>
<protein>
    <recommendedName>
        <fullName evidence="8">C2H2-type domain-containing protein</fullName>
    </recommendedName>
</protein>
<keyword evidence="10" id="KW-1185">Reference proteome</keyword>
<dbReference type="PROSITE" id="PS50157">
    <property type="entry name" value="ZINC_FINGER_C2H2_2"/>
    <property type="match status" value="2"/>
</dbReference>
<dbReference type="Pfam" id="PF00096">
    <property type="entry name" value="zf-C2H2"/>
    <property type="match status" value="1"/>
</dbReference>
<dbReference type="InterPro" id="IPR036236">
    <property type="entry name" value="Znf_C2H2_sf"/>
</dbReference>
<dbReference type="Pfam" id="PF13894">
    <property type="entry name" value="zf-C2H2_4"/>
    <property type="match status" value="1"/>
</dbReference>
<dbReference type="OrthoDB" id="6249959at2759"/>
<dbReference type="GO" id="GO:0000981">
    <property type="term" value="F:DNA-binding transcription factor activity, RNA polymerase II-specific"/>
    <property type="evidence" value="ECO:0007669"/>
    <property type="project" value="TreeGrafter"/>
</dbReference>
<sequence>MNQMSFWQQMHPVGGPISSPIGGPMSLTPSQGIKRYSCKICLKTYSTKQILTRHMYIHTGELPYSCQLCGERFNAPVSVIRHKKKMHPETLKGPPQEDV</sequence>
<feature type="domain" description="C2H2-type" evidence="8">
    <location>
        <begin position="64"/>
        <end position="87"/>
    </location>
</feature>
<keyword evidence="6" id="KW-0539">Nucleus</keyword>
<dbReference type="SMART" id="SM00355">
    <property type="entry name" value="ZnF_C2H2"/>
    <property type="match status" value="2"/>
</dbReference>
<keyword evidence="5" id="KW-0862">Zinc</keyword>
<dbReference type="PANTHER" id="PTHR24388:SF54">
    <property type="entry name" value="PROTEIN ESCARGOT"/>
    <property type="match status" value="1"/>
</dbReference>
<accession>A0A8S4NAP2</accession>
<reference evidence="9" key="1">
    <citation type="submission" date="2022-03" db="EMBL/GenBank/DDBJ databases">
        <authorList>
            <person name="Martin C."/>
        </authorList>
    </citation>
    <scope>NUCLEOTIDE SEQUENCE</scope>
</reference>
<dbReference type="Gene3D" id="3.30.160.60">
    <property type="entry name" value="Classic Zinc Finger"/>
    <property type="match status" value="2"/>
</dbReference>
<name>A0A8S4NAP2_OWEFU</name>
<organism evidence="9 10">
    <name type="scientific">Owenia fusiformis</name>
    <name type="common">Polychaete worm</name>
    <dbReference type="NCBI Taxonomy" id="6347"/>
    <lineage>
        <taxon>Eukaryota</taxon>
        <taxon>Metazoa</taxon>
        <taxon>Spiralia</taxon>
        <taxon>Lophotrochozoa</taxon>
        <taxon>Annelida</taxon>
        <taxon>Polychaeta</taxon>
        <taxon>Sedentaria</taxon>
        <taxon>Canalipalpata</taxon>
        <taxon>Sabellida</taxon>
        <taxon>Oweniida</taxon>
        <taxon>Oweniidae</taxon>
        <taxon>Owenia</taxon>
    </lineage>
</organism>
<evidence type="ECO:0000259" key="8">
    <source>
        <dbReference type="PROSITE" id="PS50157"/>
    </source>
</evidence>
<evidence type="ECO:0000313" key="9">
    <source>
        <dbReference type="EMBL" id="CAH1777355.1"/>
    </source>
</evidence>
<proteinExistence type="predicted"/>
<dbReference type="PANTHER" id="PTHR24388">
    <property type="entry name" value="ZINC FINGER PROTEIN"/>
    <property type="match status" value="1"/>
</dbReference>
<keyword evidence="4 7" id="KW-0863">Zinc-finger</keyword>
<keyword evidence="2" id="KW-0479">Metal-binding</keyword>
<evidence type="ECO:0000256" key="3">
    <source>
        <dbReference type="ARBA" id="ARBA00022737"/>
    </source>
</evidence>
<dbReference type="AlphaFoldDB" id="A0A8S4NAP2"/>
<feature type="domain" description="C2H2-type" evidence="8">
    <location>
        <begin position="36"/>
        <end position="63"/>
    </location>
</feature>
<evidence type="ECO:0000313" key="10">
    <source>
        <dbReference type="Proteomes" id="UP000749559"/>
    </source>
</evidence>
<evidence type="ECO:0000256" key="6">
    <source>
        <dbReference type="ARBA" id="ARBA00023242"/>
    </source>
</evidence>
<dbReference type="PROSITE" id="PS00028">
    <property type="entry name" value="ZINC_FINGER_C2H2_1"/>
    <property type="match status" value="2"/>
</dbReference>
<dbReference type="EMBL" id="CAIIXF020000002">
    <property type="protein sequence ID" value="CAH1777355.1"/>
    <property type="molecule type" value="Genomic_DNA"/>
</dbReference>
<dbReference type="GO" id="GO:0000978">
    <property type="term" value="F:RNA polymerase II cis-regulatory region sequence-specific DNA binding"/>
    <property type="evidence" value="ECO:0007669"/>
    <property type="project" value="TreeGrafter"/>
</dbReference>
<dbReference type="FunFam" id="3.30.160.60:FF:000264">
    <property type="entry name" value="Zinc finger protein 236"/>
    <property type="match status" value="1"/>
</dbReference>
<evidence type="ECO:0000256" key="5">
    <source>
        <dbReference type="ARBA" id="ARBA00022833"/>
    </source>
</evidence>
<dbReference type="Proteomes" id="UP000749559">
    <property type="component" value="Unassembled WGS sequence"/>
</dbReference>
<dbReference type="InterPro" id="IPR013087">
    <property type="entry name" value="Znf_C2H2_type"/>
</dbReference>
<evidence type="ECO:0000256" key="1">
    <source>
        <dbReference type="ARBA" id="ARBA00004123"/>
    </source>
</evidence>
<gene>
    <name evidence="9" type="ORF">OFUS_LOCUS4410</name>
</gene>